<organism evidence="2">
    <name type="scientific">mine drainage metagenome</name>
    <dbReference type="NCBI Taxonomy" id="410659"/>
    <lineage>
        <taxon>unclassified sequences</taxon>
        <taxon>metagenomes</taxon>
        <taxon>ecological metagenomes</taxon>
    </lineage>
</organism>
<dbReference type="Gene3D" id="1.10.3210.10">
    <property type="entry name" value="Hypothetical protein af1432"/>
    <property type="match status" value="1"/>
</dbReference>
<accession>A0A1J5NZ21</accession>
<feature type="domain" description="HD-GYP" evidence="1">
    <location>
        <begin position="1"/>
        <end position="77"/>
    </location>
</feature>
<dbReference type="EMBL" id="MLJW01008452">
    <property type="protein sequence ID" value="OIQ64062.1"/>
    <property type="molecule type" value="Genomic_DNA"/>
</dbReference>
<dbReference type="CDD" id="cd00077">
    <property type="entry name" value="HDc"/>
    <property type="match status" value="1"/>
</dbReference>
<evidence type="ECO:0000313" key="2">
    <source>
        <dbReference type="EMBL" id="OIQ64062.1"/>
    </source>
</evidence>
<dbReference type="InterPro" id="IPR006675">
    <property type="entry name" value="HDIG_dom"/>
</dbReference>
<gene>
    <name evidence="2" type="ORF">GALL_543920</name>
</gene>
<dbReference type="PANTHER" id="PTHR43155">
    <property type="entry name" value="CYCLIC DI-GMP PHOSPHODIESTERASE PA4108-RELATED"/>
    <property type="match status" value="1"/>
</dbReference>
<dbReference type="NCBIfam" id="TIGR00277">
    <property type="entry name" value="HDIG"/>
    <property type="match status" value="1"/>
</dbReference>
<comment type="caution">
    <text evidence="2">The sequence shown here is derived from an EMBL/GenBank/DDBJ whole genome shotgun (WGS) entry which is preliminary data.</text>
</comment>
<dbReference type="PROSITE" id="PS51832">
    <property type="entry name" value="HD_GYP"/>
    <property type="match status" value="1"/>
</dbReference>
<dbReference type="InterPro" id="IPR037522">
    <property type="entry name" value="HD_GYP_dom"/>
</dbReference>
<dbReference type="AlphaFoldDB" id="A0A1J5NZ21"/>
<dbReference type="InterPro" id="IPR003607">
    <property type="entry name" value="HD/PDEase_dom"/>
</dbReference>
<name>A0A1J5NZ21_9ZZZZ</name>
<sequence length="77" mass="8522">MHSLNVTILSMLLAKASGMDAKQTHDIGVAALLHDIGKIMLPDRIRWHDKDFTPAEKNLYETHVAHSLTLAKKMGCA</sequence>
<dbReference type="SUPFAM" id="SSF109604">
    <property type="entry name" value="HD-domain/PDEase-like"/>
    <property type="match status" value="1"/>
</dbReference>
<protein>
    <submittedName>
        <fullName evidence="2">HD domain protein</fullName>
    </submittedName>
</protein>
<dbReference type="Pfam" id="PF13487">
    <property type="entry name" value="HD_5"/>
    <property type="match status" value="1"/>
</dbReference>
<dbReference type="PANTHER" id="PTHR43155:SF2">
    <property type="entry name" value="CYCLIC DI-GMP PHOSPHODIESTERASE PA4108"/>
    <property type="match status" value="1"/>
</dbReference>
<evidence type="ECO:0000259" key="1">
    <source>
        <dbReference type="PROSITE" id="PS51832"/>
    </source>
</evidence>
<proteinExistence type="predicted"/>
<reference evidence="2" key="1">
    <citation type="submission" date="2016-10" db="EMBL/GenBank/DDBJ databases">
        <title>Sequence of Gallionella enrichment culture.</title>
        <authorList>
            <person name="Poehlein A."/>
            <person name="Muehling M."/>
            <person name="Daniel R."/>
        </authorList>
    </citation>
    <scope>NUCLEOTIDE SEQUENCE</scope>
</reference>